<evidence type="ECO:0000313" key="1">
    <source>
        <dbReference type="EMBL" id="KKL23808.1"/>
    </source>
</evidence>
<sequence length="122" mass="14128">MVSFRRIKPEEIKQASDKFTEKYPWASQPNWLGVVVKVKDGEILGLYDLQVRATIGNLVNFDNSPVTVCELAAHADSQLINYKEYEYIVPNQNPSMQRFLEKHYGLVGEEEVPHKIFVMKRD</sequence>
<gene>
    <name evidence="1" type="ORF">LCGC14_2421670</name>
</gene>
<organism evidence="1">
    <name type="scientific">marine sediment metagenome</name>
    <dbReference type="NCBI Taxonomy" id="412755"/>
    <lineage>
        <taxon>unclassified sequences</taxon>
        <taxon>metagenomes</taxon>
        <taxon>ecological metagenomes</taxon>
    </lineage>
</organism>
<comment type="caution">
    <text evidence="1">The sequence shown here is derived from an EMBL/GenBank/DDBJ whole genome shotgun (WGS) entry which is preliminary data.</text>
</comment>
<reference evidence="1" key="1">
    <citation type="journal article" date="2015" name="Nature">
        <title>Complex archaea that bridge the gap between prokaryotes and eukaryotes.</title>
        <authorList>
            <person name="Spang A."/>
            <person name="Saw J.H."/>
            <person name="Jorgensen S.L."/>
            <person name="Zaremba-Niedzwiedzka K."/>
            <person name="Martijn J."/>
            <person name="Lind A.E."/>
            <person name="van Eijk R."/>
            <person name="Schleper C."/>
            <person name="Guy L."/>
            <person name="Ettema T.J."/>
        </authorList>
    </citation>
    <scope>NUCLEOTIDE SEQUENCE</scope>
</reference>
<proteinExistence type="predicted"/>
<evidence type="ECO:0008006" key="2">
    <source>
        <dbReference type="Google" id="ProtNLM"/>
    </source>
</evidence>
<dbReference type="AlphaFoldDB" id="A0A0F9EIT4"/>
<dbReference type="EMBL" id="LAZR01036835">
    <property type="protein sequence ID" value="KKL23808.1"/>
    <property type="molecule type" value="Genomic_DNA"/>
</dbReference>
<name>A0A0F9EIT4_9ZZZZ</name>
<accession>A0A0F9EIT4</accession>
<protein>
    <recommendedName>
        <fullName evidence="2">N-acetyltransferase domain-containing protein</fullName>
    </recommendedName>
</protein>